<dbReference type="EMBL" id="REGN01006216">
    <property type="protein sequence ID" value="RNA10406.1"/>
    <property type="molecule type" value="Genomic_DNA"/>
</dbReference>
<protein>
    <submittedName>
        <fullName evidence="1">Uncharacterized protein</fullName>
    </submittedName>
</protein>
<sequence>MNKYKKKNELVNYWKNDSKLKIREINPLIFSKLTFIDTIKNITLGPVYPISLVRRIGTCIYASS</sequence>
<reference evidence="1 2" key="1">
    <citation type="journal article" date="2018" name="Sci. Rep.">
        <title>Genomic signatures of local adaptation to the degree of environmental predictability in rotifers.</title>
        <authorList>
            <person name="Franch-Gras L."/>
            <person name="Hahn C."/>
            <person name="Garcia-Roger E.M."/>
            <person name="Carmona M.J."/>
            <person name="Serra M."/>
            <person name="Gomez A."/>
        </authorList>
    </citation>
    <scope>NUCLEOTIDE SEQUENCE [LARGE SCALE GENOMIC DNA]</scope>
    <source>
        <strain evidence="1">HYR1</strain>
    </source>
</reference>
<organism evidence="1 2">
    <name type="scientific">Brachionus plicatilis</name>
    <name type="common">Marine rotifer</name>
    <name type="synonym">Brachionus muelleri</name>
    <dbReference type="NCBI Taxonomy" id="10195"/>
    <lineage>
        <taxon>Eukaryota</taxon>
        <taxon>Metazoa</taxon>
        <taxon>Spiralia</taxon>
        <taxon>Gnathifera</taxon>
        <taxon>Rotifera</taxon>
        <taxon>Eurotatoria</taxon>
        <taxon>Monogononta</taxon>
        <taxon>Pseudotrocha</taxon>
        <taxon>Ploima</taxon>
        <taxon>Brachionidae</taxon>
        <taxon>Brachionus</taxon>
    </lineage>
</organism>
<name>A0A3M7QG39_BRAPC</name>
<keyword evidence="2" id="KW-1185">Reference proteome</keyword>
<evidence type="ECO:0000313" key="1">
    <source>
        <dbReference type="EMBL" id="RNA10406.1"/>
    </source>
</evidence>
<gene>
    <name evidence="1" type="ORF">BpHYR1_010814</name>
</gene>
<accession>A0A3M7QG39</accession>
<proteinExistence type="predicted"/>
<evidence type="ECO:0000313" key="2">
    <source>
        <dbReference type="Proteomes" id="UP000276133"/>
    </source>
</evidence>
<dbReference type="Proteomes" id="UP000276133">
    <property type="component" value="Unassembled WGS sequence"/>
</dbReference>
<dbReference type="AlphaFoldDB" id="A0A3M7QG39"/>
<comment type="caution">
    <text evidence="1">The sequence shown here is derived from an EMBL/GenBank/DDBJ whole genome shotgun (WGS) entry which is preliminary data.</text>
</comment>